<keyword evidence="5" id="KW-1278">Translocase</keyword>
<feature type="transmembrane region" description="Helical" evidence="11">
    <location>
        <begin position="7"/>
        <end position="28"/>
    </location>
</feature>
<keyword evidence="7" id="KW-0520">NAD</keyword>
<accession>E0XLE9</accession>
<protein>
    <recommendedName>
        <fullName evidence="3">NADH-ubiquinone oxidoreductase chain 4L</fullName>
    </recommendedName>
    <alternativeName>
        <fullName evidence="9">NADH dehydrogenase subunit 4L</fullName>
    </alternativeName>
</protein>
<dbReference type="GeneID" id="9728724"/>
<gene>
    <name evidence="12" type="primary">ND4L</name>
</gene>
<evidence type="ECO:0000256" key="10">
    <source>
        <dbReference type="ARBA" id="ARBA00049551"/>
    </source>
</evidence>
<dbReference type="CTD" id="4539"/>
<dbReference type="Gene3D" id="1.10.287.3510">
    <property type="match status" value="1"/>
</dbReference>
<name>E0XLE9_TANOR</name>
<dbReference type="InterPro" id="IPR039428">
    <property type="entry name" value="NUOK/Mnh_C1-like"/>
</dbReference>
<organism evidence="12">
    <name type="scientific">Tanystylum orbiculare</name>
    <name type="common">Sea spider</name>
    <name type="synonym">Clotenia orbiculare</name>
    <dbReference type="NCBI Taxonomy" id="88027"/>
    <lineage>
        <taxon>Eukaryota</taxon>
        <taxon>Metazoa</taxon>
        <taxon>Ecdysozoa</taxon>
        <taxon>Arthropoda</taxon>
        <taxon>Chelicerata</taxon>
        <taxon>Pycnogonida</taxon>
        <taxon>Pantopoda</taxon>
        <taxon>Tanystylum</taxon>
    </lineage>
</organism>
<evidence type="ECO:0000256" key="7">
    <source>
        <dbReference type="ARBA" id="ARBA00023027"/>
    </source>
</evidence>
<keyword evidence="6 11" id="KW-1133">Transmembrane helix</keyword>
<comment type="similarity">
    <text evidence="2">Belongs to the complex I subunit 4L family.</text>
</comment>
<dbReference type="GO" id="GO:0016020">
    <property type="term" value="C:membrane"/>
    <property type="evidence" value="ECO:0007669"/>
    <property type="project" value="UniProtKB-SubCell"/>
</dbReference>
<feature type="transmembrane region" description="Helical" evidence="11">
    <location>
        <begin position="60"/>
        <end position="84"/>
    </location>
</feature>
<comment type="subcellular location">
    <subcellularLocation>
        <location evidence="1">Membrane</location>
        <topology evidence="1">Multi-pass membrane protein</topology>
    </subcellularLocation>
</comment>
<keyword evidence="4 11" id="KW-0812">Transmembrane</keyword>
<evidence type="ECO:0000256" key="11">
    <source>
        <dbReference type="SAM" id="Phobius"/>
    </source>
</evidence>
<dbReference type="AlphaFoldDB" id="E0XLE9"/>
<evidence type="ECO:0000256" key="6">
    <source>
        <dbReference type="ARBA" id="ARBA00022989"/>
    </source>
</evidence>
<feature type="transmembrane region" description="Helical" evidence="11">
    <location>
        <begin position="34"/>
        <end position="53"/>
    </location>
</feature>
<evidence type="ECO:0000256" key="9">
    <source>
        <dbReference type="ARBA" id="ARBA00031586"/>
    </source>
</evidence>
<evidence type="ECO:0000256" key="4">
    <source>
        <dbReference type="ARBA" id="ARBA00022692"/>
    </source>
</evidence>
<keyword evidence="12" id="KW-0496">Mitochondrion</keyword>
<sequence length="96" mass="11295">MIMSLNFIIWFILFLSMTIFFTNFNYILCLLLSLEFMMLMIFMVMCSFIMNYSNDYMIGLFYLTIAVCDGGLGLSTLIMIIRYYGNDQINSFVTNM</sequence>
<dbReference type="GO" id="GO:0008137">
    <property type="term" value="F:NADH dehydrogenase (ubiquinone) activity"/>
    <property type="evidence" value="ECO:0007669"/>
    <property type="project" value="UniProtKB-EC"/>
</dbReference>
<dbReference type="EMBL" id="GU370074">
    <property type="protein sequence ID" value="ADB91994.1"/>
    <property type="molecule type" value="Genomic_DNA"/>
</dbReference>
<proteinExistence type="inferred from homology"/>
<evidence type="ECO:0000256" key="8">
    <source>
        <dbReference type="ARBA" id="ARBA00023136"/>
    </source>
</evidence>
<evidence type="ECO:0000313" key="12">
    <source>
        <dbReference type="EMBL" id="ADB91994.1"/>
    </source>
</evidence>
<evidence type="ECO:0000256" key="2">
    <source>
        <dbReference type="ARBA" id="ARBA00010519"/>
    </source>
</evidence>
<dbReference type="RefSeq" id="YP_003891058.1">
    <property type="nucleotide sequence ID" value="NC_014505.1"/>
</dbReference>
<evidence type="ECO:0000256" key="5">
    <source>
        <dbReference type="ARBA" id="ARBA00022967"/>
    </source>
</evidence>
<comment type="catalytic activity">
    <reaction evidence="10">
        <text>a ubiquinone + NADH + 5 H(+)(in) = a ubiquinol + NAD(+) + 4 H(+)(out)</text>
        <dbReference type="Rhea" id="RHEA:29091"/>
        <dbReference type="Rhea" id="RHEA-COMP:9565"/>
        <dbReference type="Rhea" id="RHEA-COMP:9566"/>
        <dbReference type="ChEBI" id="CHEBI:15378"/>
        <dbReference type="ChEBI" id="CHEBI:16389"/>
        <dbReference type="ChEBI" id="CHEBI:17976"/>
        <dbReference type="ChEBI" id="CHEBI:57540"/>
        <dbReference type="ChEBI" id="CHEBI:57945"/>
        <dbReference type="EC" id="7.1.1.2"/>
    </reaction>
</comment>
<reference evidence="12" key="1">
    <citation type="journal article" date="2010" name="Mol. Phylogenet. Evol.">
        <title>Rare genomic changes and mitochondrial sequences provide independent support for congruent relationships among the sea spiders (Arthropoda, Pycnogonida).</title>
        <authorList>
            <person name="Masta S.E."/>
            <person name="McCall A."/>
            <person name="Longhorn S.J."/>
        </authorList>
    </citation>
    <scope>NUCLEOTIDE SEQUENCE</scope>
</reference>
<evidence type="ECO:0000256" key="1">
    <source>
        <dbReference type="ARBA" id="ARBA00004141"/>
    </source>
</evidence>
<dbReference type="Pfam" id="PF00420">
    <property type="entry name" value="Oxidored_q2"/>
    <property type="match status" value="1"/>
</dbReference>
<geneLocation type="mitochondrion" evidence="12"/>
<evidence type="ECO:0000256" key="3">
    <source>
        <dbReference type="ARBA" id="ARBA00016612"/>
    </source>
</evidence>
<keyword evidence="8 11" id="KW-0472">Membrane</keyword>